<dbReference type="UniPathway" id="UPA00038">
    <property type="reaction ID" value="UER00491"/>
</dbReference>
<dbReference type="EMBL" id="CP027792">
    <property type="protein sequence ID" value="AVP57260.1"/>
    <property type="molecule type" value="Genomic_DNA"/>
</dbReference>
<name>A0A2P1NJT4_9BURK</name>
<comment type="pathway">
    <text evidence="1">Nucleotide-sugar biosynthesis; UDP-alpha-D-glucuronate biosynthesis; UDP-alpha-D-glucuronate from UDP-alpha-D-glucose: step 1/1.</text>
</comment>
<evidence type="ECO:0000256" key="11">
    <source>
        <dbReference type="PIRSR" id="PIRSR500134-3"/>
    </source>
</evidence>
<dbReference type="Gene3D" id="3.40.50.720">
    <property type="entry name" value="NAD(P)-binding Rossmann-like Domain"/>
    <property type="match status" value="2"/>
</dbReference>
<dbReference type="InterPro" id="IPR036291">
    <property type="entry name" value="NAD(P)-bd_dom_sf"/>
</dbReference>
<evidence type="ECO:0000259" key="12">
    <source>
        <dbReference type="SMART" id="SM00984"/>
    </source>
</evidence>
<dbReference type="InterPro" id="IPR028357">
    <property type="entry name" value="UDPglc_DH_bac"/>
</dbReference>
<feature type="binding site" evidence="10">
    <location>
        <begin position="157"/>
        <end position="160"/>
    </location>
    <ligand>
        <name>substrate</name>
    </ligand>
</feature>
<feature type="binding site" evidence="10">
    <location>
        <position position="216"/>
    </location>
    <ligand>
        <name>substrate</name>
    </ligand>
</feature>
<dbReference type="SUPFAM" id="SSF52413">
    <property type="entry name" value="UDP-glucose/GDP-mannose dehydrogenase C-terminal domain"/>
    <property type="match status" value="1"/>
</dbReference>
<dbReference type="AlphaFoldDB" id="A0A2P1NJT4"/>
<dbReference type="PIRSF" id="PIRSF000124">
    <property type="entry name" value="UDPglc_GDPman_dh"/>
    <property type="match status" value="1"/>
</dbReference>
<evidence type="ECO:0000256" key="8">
    <source>
        <dbReference type="PIRNR" id="PIRNR000124"/>
    </source>
</evidence>
<dbReference type="RefSeq" id="WP_106845816.1">
    <property type="nucleotide sequence ID" value="NZ_CP027792.1"/>
</dbReference>
<dbReference type="NCBIfam" id="TIGR03026">
    <property type="entry name" value="NDP-sugDHase"/>
    <property type="match status" value="1"/>
</dbReference>
<feature type="binding site" evidence="11">
    <location>
        <position position="121"/>
    </location>
    <ligand>
        <name>NAD(+)</name>
        <dbReference type="ChEBI" id="CHEBI:57540"/>
    </ligand>
</feature>
<keyword evidence="5 8" id="KW-0560">Oxidoreductase</keyword>
<dbReference type="GO" id="GO:0051287">
    <property type="term" value="F:NAD binding"/>
    <property type="evidence" value="ECO:0007669"/>
    <property type="project" value="InterPro"/>
</dbReference>
<keyword evidence="6 8" id="KW-0520">NAD</keyword>
<dbReference type="PANTHER" id="PTHR43750:SF3">
    <property type="entry name" value="UDP-GLUCOSE 6-DEHYDROGENASE TUAD"/>
    <property type="match status" value="1"/>
</dbReference>
<evidence type="ECO:0000256" key="2">
    <source>
        <dbReference type="ARBA" id="ARBA00006601"/>
    </source>
</evidence>
<dbReference type="InterPro" id="IPR001732">
    <property type="entry name" value="UDP-Glc/GDP-Man_DH_N"/>
</dbReference>
<evidence type="ECO:0000256" key="3">
    <source>
        <dbReference type="ARBA" id="ARBA00012954"/>
    </source>
</evidence>
<dbReference type="GO" id="GO:0003979">
    <property type="term" value="F:UDP-glucose 6-dehydrogenase activity"/>
    <property type="evidence" value="ECO:0007669"/>
    <property type="project" value="UniProtKB-EC"/>
</dbReference>
<evidence type="ECO:0000256" key="6">
    <source>
        <dbReference type="ARBA" id="ARBA00023027"/>
    </source>
</evidence>
<feature type="binding site" evidence="10">
    <location>
        <position position="269"/>
    </location>
    <ligand>
        <name>substrate</name>
    </ligand>
</feature>
<dbReference type="SMART" id="SM00984">
    <property type="entry name" value="UDPG_MGDP_dh_C"/>
    <property type="match status" value="1"/>
</dbReference>
<gene>
    <name evidence="13" type="ORF">C7H73_05965</name>
</gene>
<dbReference type="SUPFAM" id="SSF48179">
    <property type="entry name" value="6-phosphogluconate dehydrogenase C-terminal domain-like"/>
    <property type="match status" value="1"/>
</dbReference>
<dbReference type="InterPro" id="IPR014026">
    <property type="entry name" value="UDP-Glc/GDP-Man_DH_dimer"/>
</dbReference>
<feature type="domain" description="UDP-glucose/GDP-mannose dehydrogenase C-terminal" evidence="12">
    <location>
        <begin position="326"/>
        <end position="438"/>
    </location>
</feature>
<dbReference type="Gene3D" id="1.20.5.100">
    <property type="entry name" value="Cytochrome c1, transmembrane anchor, C-terminal"/>
    <property type="match status" value="1"/>
</dbReference>
<dbReference type="GO" id="GO:0006065">
    <property type="term" value="P:UDP-glucuronate biosynthetic process"/>
    <property type="evidence" value="ECO:0007669"/>
    <property type="project" value="UniProtKB-UniPathway"/>
</dbReference>
<dbReference type="PANTHER" id="PTHR43750">
    <property type="entry name" value="UDP-GLUCOSE 6-DEHYDROGENASE TUAD"/>
    <property type="match status" value="1"/>
</dbReference>
<dbReference type="EC" id="1.1.1.22" evidence="3 8"/>
<feature type="binding site" evidence="11">
    <location>
        <position position="86"/>
    </location>
    <ligand>
        <name>NAD(+)</name>
        <dbReference type="ChEBI" id="CHEBI:57540"/>
    </ligand>
</feature>
<feature type="binding site" evidence="11">
    <location>
        <position position="275"/>
    </location>
    <ligand>
        <name>NAD(+)</name>
        <dbReference type="ChEBI" id="CHEBI:57540"/>
    </ligand>
</feature>
<dbReference type="PROSITE" id="PS51257">
    <property type="entry name" value="PROKAR_LIPOPROTEIN"/>
    <property type="match status" value="1"/>
</dbReference>
<dbReference type="InterPro" id="IPR017476">
    <property type="entry name" value="UDP-Glc/GDP-Man"/>
</dbReference>
<dbReference type="InterPro" id="IPR036220">
    <property type="entry name" value="UDP-Glc/GDP-Man_DH_C_sf"/>
</dbReference>
<sequence length="456" mass="48677">MKITIIGAGYVGLVSSACFAELGNHVVCVERDALRVAQLQSGEVPLHEPGLQELVARNLAAGRLAFATDVALGVRHAQVLFIAVGTPMAADGSADLTQVLEVAHAVGRHVSRFLVVANKSTVPVGTAQRVHDAIAQGLAARQLARVPAFAVASNPEFLKEGAAVEDFMRPDRVVIGVPEGRAGERAAGLLRRAYAPFNRNRERMVVMDVKSAELAKYAANALLATKISFMNDMAALADAVGADIEQVRRGIGSDRRIGYDFIYAGLGYGGSCFPKDVAALCHTARGAGQRLRVVEAVQAVNDAQAGRFVQRLLQHFGGSLAGRVIALWGLTFKPGTDDVREAPSRILVRRLVAAGARVQAHDPLVHSLEQLMAGDPPARRARLAPHVAFCAGPLQAAQGADALVIATEWKIYRSPDFAALRRALRAPVIFDGRNLFDPAELGRQGFFYQGVGRGQR</sequence>
<dbReference type="Pfam" id="PF03721">
    <property type="entry name" value="UDPG_MGDP_dh_N"/>
    <property type="match status" value="1"/>
</dbReference>
<dbReference type="KEGG" id="melm:C7H73_05965"/>
<dbReference type="SUPFAM" id="SSF51735">
    <property type="entry name" value="NAD(P)-binding Rossmann-fold domains"/>
    <property type="match status" value="1"/>
</dbReference>
<comment type="similarity">
    <text evidence="2 8">Belongs to the UDP-glucose/GDP-mannose dehydrogenase family.</text>
</comment>
<dbReference type="Proteomes" id="UP000241829">
    <property type="component" value="Chromosome"/>
</dbReference>
<reference evidence="14" key="1">
    <citation type="submission" date="2018-03" db="EMBL/GenBank/DDBJ databases">
        <title>Genome sequencing of Melaminivora sp. strain SC2-7.</title>
        <authorList>
            <person name="Kim S.-J."/>
            <person name="Heo J."/>
            <person name="Ahn J.-H."/>
            <person name="Kwon S.-W."/>
        </authorList>
    </citation>
    <scope>NUCLEOTIDE SEQUENCE [LARGE SCALE GENOMIC DNA]</scope>
    <source>
        <strain evidence="14">SC2-7</strain>
    </source>
</reference>
<evidence type="ECO:0000256" key="7">
    <source>
        <dbReference type="ARBA" id="ARBA00047473"/>
    </source>
</evidence>
<feature type="binding site" evidence="11">
    <location>
        <position position="160"/>
    </location>
    <ligand>
        <name>NAD(+)</name>
        <dbReference type="ChEBI" id="CHEBI:57540"/>
    </ligand>
</feature>
<evidence type="ECO:0000313" key="14">
    <source>
        <dbReference type="Proteomes" id="UP000241829"/>
    </source>
</evidence>
<evidence type="ECO:0000256" key="5">
    <source>
        <dbReference type="ARBA" id="ARBA00023002"/>
    </source>
</evidence>
<dbReference type="Pfam" id="PF00984">
    <property type="entry name" value="UDPG_MGDP_dh"/>
    <property type="match status" value="1"/>
</dbReference>
<organism evidence="13 14">
    <name type="scientific">Pulveribacter suum</name>
    <dbReference type="NCBI Taxonomy" id="2116657"/>
    <lineage>
        <taxon>Bacteria</taxon>
        <taxon>Pseudomonadati</taxon>
        <taxon>Pseudomonadota</taxon>
        <taxon>Betaproteobacteria</taxon>
        <taxon>Burkholderiales</taxon>
        <taxon>Comamonadaceae</taxon>
        <taxon>Pulveribacter</taxon>
    </lineage>
</organism>
<dbReference type="GO" id="GO:0000271">
    <property type="term" value="P:polysaccharide biosynthetic process"/>
    <property type="evidence" value="ECO:0007669"/>
    <property type="project" value="InterPro"/>
</dbReference>
<comment type="catalytic activity">
    <reaction evidence="7 8">
        <text>UDP-alpha-D-glucose + 2 NAD(+) + H2O = UDP-alpha-D-glucuronate + 2 NADH + 3 H(+)</text>
        <dbReference type="Rhea" id="RHEA:23596"/>
        <dbReference type="ChEBI" id="CHEBI:15377"/>
        <dbReference type="ChEBI" id="CHEBI:15378"/>
        <dbReference type="ChEBI" id="CHEBI:57540"/>
        <dbReference type="ChEBI" id="CHEBI:57945"/>
        <dbReference type="ChEBI" id="CHEBI:58052"/>
        <dbReference type="ChEBI" id="CHEBI:58885"/>
        <dbReference type="EC" id="1.1.1.22"/>
    </reaction>
</comment>
<dbReference type="InterPro" id="IPR008927">
    <property type="entry name" value="6-PGluconate_DH-like_C_sf"/>
</dbReference>
<evidence type="ECO:0000256" key="1">
    <source>
        <dbReference type="ARBA" id="ARBA00004701"/>
    </source>
</evidence>
<evidence type="ECO:0000313" key="13">
    <source>
        <dbReference type="EMBL" id="AVP57260.1"/>
    </source>
</evidence>
<keyword evidence="14" id="KW-1185">Reference proteome</keyword>
<feature type="binding site" evidence="10">
    <location>
        <position position="333"/>
    </location>
    <ligand>
        <name>substrate</name>
    </ligand>
</feature>
<dbReference type="OrthoDB" id="9803238at2"/>
<dbReference type="PIRSF" id="PIRSF500134">
    <property type="entry name" value="UDPglc_DH_bac"/>
    <property type="match status" value="1"/>
</dbReference>
<protein>
    <recommendedName>
        <fullName evidence="4 8">UDP-glucose 6-dehydrogenase</fullName>
        <ecNumber evidence="3 8">1.1.1.22</ecNumber>
    </recommendedName>
</protein>
<feature type="active site" description="Nucleophile" evidence="9">
    <location>
        <position position="272"/>
    </location>
</feature>
<dbReference type="Pfam" id="PF03720">
    <property type="entry name" value="UDPG_MGDP_dh_C"/>
    <property type="match status" value="1"/>
</dbReference>
<feature type="binding site" evidence="11">
    <location>
        <position position="340"/>
    </location>
    <ligand>
        <name>NAD(+)</name>
        <dbReference type="ChEBI" id="CHEBI:57540"/>
    </ligand>
</feature>
<accession>A0A2P1NJT4</accession>
<feature type="binding site" evidence="11">
    <location>
        <position position="35"/>
    </location>
    <ligand>
        <name>NAD(+)</name>
        <dbReference type="ChEBI" id="CHEBI:57540"/>
    </ligand>
</feature>
<feature type="binding site" evidence="10">
    <location>
        <begin position="261"/>
        <end position="265"/>
    </location>
    <ligand>
        <name>substrate</name>
    </ligand>
</feature>
<dbReference type="InterPro" id="IPR014027">
    <property type="entry name" value="UDP-Glc/GDP-Man_DH_C"/>
</dbReference>
<evidence type="ECO:0000256" key="4">
    <source>
        <dbReference type="ARBA" id="ARBA00015132"/>
    </source>
</evidence>
<evidence type="ECO:0000256" key="9">
    <source>
        <dbReference type="PIRSR" id="PIRSR500134-1"/>
    </source>
</evidence>
<proteinExistence type="inferred from homology"/>
<evidence type="ECO:0000256" key="10">
    <source>
        <dbReference type="PIRSR" id="PIRSR500134-2"/>
    </source>
</evidence>